<name>A0A8S3Z369_9EUPU</name>
<dbReference type="InterPro" id="IPR014716">
    <property type="entry name" value="Fibrinogen_a/b/g_C_1"/>
</dbReference>
<dbReference type="PANTHER" id="PTHR19143">
    <property type="entry name" value="FIBRINOGEN/TENASCIN/ANGIOPOEITIN"/>
    <property type="match status" value="1"/>
</dbReference>
<dbReference type="AlphaFoldDB" id="A0A8S3Z369"/>
<dbReference type="SUPFAM" id="SSF56496">
    <property type="entry name" value="Fibrinogen C-terminal domain-like"/>
    <property type="match status" value="1"/>
</dbReference>
<dbReference type="SMART" id="SM00186">
    <property type="entry name" value="FBG"/>
    <property type="match status" value="1"/>
</dbReference>
<proteinExistence type="predicted"/>
<gene>
    <name evidence="2" type="ORF">CUNI_LOCUS9515</name>
</gene>
<evidence type="ECO:0000259" key="1">
    <source>
        <dbReference type="PROSITE" id="PS51406"/>
    </source>
</evidence>
<dbReference type="EMBL" id="CAJHNH020001662">
    <property type="protein sequence ID" value="CAG5123957.1"/>
    <property type="molecule type" value="Genomic_DNA"/>
</dbReference>
<protein>
    <recommendedName>
        <fullName evidence="1">Fibrinogen C-terminal domain-containing protein</fullName>
    </recommendedName>
</protein>
<accession>A0A8S3Z369</accession>
<reference evidence="2" key="1">
    <citation type="submission" date="2021-04" db="EMBL/GenBank/DDBJ databases">
        <authorList>
            <consortium name="Molecular Ecology Group"/>
        </authorList>
    </citation>
    <scope>NUCLEOTIDE SEQUENCE</scope>
</reference>
<dbReference type="OrthoDB" id="6154963at2759"/>
<dbReference type="InterPro" id="IPR050373">
    <property type="entry name" value="Fibrinogen_C-term_domain"/>
</dbReference>
<dbReference type="Proteomes" id="UP000678393">
    <property type="component" value="Unassembled WGS sequence"/>
</dbReference>
<feature type="non-terminal residue" evidence="2">
    <location>
        <position position="1"/>
    </location>
</feature>
<dbReference type="InterPro" id="IPR036056">
    <property type="entry name" value="Fibrinogen-like_C"/>
</dbReference>
<dbReference type="Gene3D" id="3.90.215.10">
    <property type="entry name" value="Gamma Fibrinogen, chain A, domain 1"/>
    <property type="match status" value="1"/>
</dbReference>
<dbReference type="PROSITE" id="PS51406">
    <property type="entry name" value="FIBRINOGEN_C_2"/>
    <property type="match status" value="1"/>
</dbReference>
<dbReference type="GO" id="GO:0005615">
    <property type="term" value="C:extracellular space"/>
    <property type="evidence" value="ECO:0007669"/>
    <property type="project" value="TreeGrafter"/>
</dbReference>
<dbReference type="Pfam" id="PF00147">
    <property type="entry name" value="Fibrinogen_C"/>
    <property type="match status" value="1"/>
</dbReference>
<keyword evidence="3" id="KW-1185">Reference proteome</keyword>
<feature type="domain" description="Fibrinogen C-terminal" evidence="1">
    <location>
        <begin position="1"/>
        <end position="158"/>
    </location>
</feature>
<organism evidence="2 3">
    <name type="scientific">Candidula unifasciata</name>
    <dbReference type="NCBI Taxonomy" id="100452"/>
    <lineage>
        <taxon>Eukaryota</taxon>
        <taxon>Metazoa</taxon>
        <taxon>Spiralia</taxon>
        <taxon>Lophotrochozoa</taxon>
        <taxon>Mollusca</taxon>
        <taxon>Gastropoda</taxon>
        <taxon>Heterobranchia</taxon>
        <taxon>Euthyneura</taxon>
        <taxon>Panpulmonata</taxon>
        <taxon>Eupulmonata</taxon>
        <taxon>Stylommatophora</taxon>
        <taxon>Helicina</taxon>
        <taxon>Helicoidea</taxon>
        <taxon>Geomitridae</taxon>
        <taxon>Candidula</taxon>
    </lineage>
</organism>
<evidence type="ECO:0000313" key="3">
    <source>
        <dbReference type="Proteomes" id="UP000678393"/>
    </source>
</evidence>
<evidence type="ECO:0000313" key="2">
    <source>
        <dbReference type="EMBL" id="CAG5123957.1"/>
    </source>
</evidence>
<sequence length="158" mass="17771">SRTIGNEDFNRPWADYKNGFGNPSTGDFFIGLDALYKLAQGRNELRIDMLDKNGKPYSATYSFGIDNEASKYRLHVSDFRGSAGDSLIYNDGSQFSTYDQDNDESRSNCARDRGGAFWFKDCTGSSLFGRWGVDGENGVIWPTISTTESLSFFEMKIR</sequence>
<comment type="caution">
    <text evidence="2">The sequence shown here is derived from an EMBL/GenBank/DDBJ whole genome shotgun (WGS) entry which is preliminary data.</text>
</comment>
<dbReference type="InterPro" id="IPR002181">
    <property type="entry name" value="Fibrinogen_a/b/g_C_dom"/>
</dbReference>